<dbReference type="PANTHER" id="PTHR12790:SF0">
    <property type="entry name" value="RNA POLYMERASE I-SPECIFIC TRANSCRIPTION INITIATION FACTOR RRN3-RELATED"/>
    <property type="match status" value="1"/>
</dbReference>
<proteinExistence type="inferred from homology"/>
<name>A0A4P9Y7N6_9FUNG</name>
<evidence type="ECO:0000256" key="2">
    <source>
        <dbReference type="SAM" id="MobiDB-lite"/>
    </source>
</evidence>
<evidence type="ECO:0000313" key="4">
    <source>
        <dbReference type="Proteomes" id="UP000267251"/>
    </source>
</evidence>
<dbReference type="EMBL" id="KZ987765">
    <property type="protein sequence ID" value="RKP15025.1"/>
    <property type="molecule type" value="Genomic_DNA"/>
</dbReference>
<sequence length="517" mass="58101">MPETSPRAHQALRSILPLIPTASSGPLIFALTEGFPHKRESRKVQTTYLRNVLWCITYAPGIRDQMLHVAVERILQVDVEIQVGVEEMEEMEEGEDPSRCDATAAVTKDPSPLSHLDSESDGDEESDEDDEDETEAQRLRMGEKRDTLQKIRGLTLKLDALLMLIFEFFQEERKRISGTSSTPSDIETDQFTLILEIFDRLILRTFKSRYTQFLLFWAASAQPAEFPDIFLGHLISLVTGPIGGADAGSSRSRFSPDVTRIAAASYVGSFVARAKFMPGDGVRNVTGILLAWASQYVEQCERQSSIAIGPDQAKHAVFYAVIQAVMYIFCFRWRELRIEALEEKDEEDGEEEPKEPVGVLSSWYPVISPLPRVIMSRLNPLKMCSKPVVQQFAHLSRSTHLMYCYTIIERNKSIYIPRSSSSTPGGELYSFFPFDPCQLPKTGRWVKDLYNEWEADDDDDDSDDDDGDEEEEDEDEGDFLGPDDDEEGIRGGVGAMSLSPASDSFLVSGIRRSKGTQ</sequence>
<feature type="region of interest" description="Disordered" evidence="2">
    <location>
        <begin position="88"/>
        <end position="141"/>
    </location>
</feature>
<reference evidence="4" key="1">
    <citation type="journal article" date="2018" name="Nat. Microbiol.">
        <title>Leveraging single-cell genomics to expand the fungal tree of life.</title>
        <authorList>
            <person name="Ahrendt S.R."/>
            <person name="Quandt C.A."/>
            <person name="Ciobanu D."/>
            <person name="Clum A."/>
            <person name="Salamov A."/>
            <person name="Andreopoulos B."/>
            <person name="Cheng J.F."/>
            <person name="Woyke T."/>
            <person name="Pelin A."/>
            <person name="Henrissat B."/>
            <person name="Reynolds N.K."/>
            <person name="Benny G.L."/>
            <person name="Smith M.E."/>
            <person name="James T.Y."/>
            <person name="Grigoriev I.V."/>
        </authorList>
    </citation>
    <scope>NUCLEOTIDE SEQUENCE [LARGE SCALE GENOMIC DNA]</scope>
</reference>
<accession>A0A4P9Y7N6</accession>
<feature type="region of interest" description="Disordered" evidence="2">
    <location>
        <begin position="452"/>
        <end position="517"/>
    </location>
</feature>
<evidence type="ECO:0000256" key="1">
    <source>
        <dbReference type="ARBA" id="ARBA00010098"/>
    </source>
</evidence>
<gene>
    <name evidence="3" type="ORF">BJ684DRAFT_7684</name>
</gene>
<dbReference type="GO" id="GO:0005634">
    <property type="term" value="C:nucleus"/>
    <property type="evidence" value="ECO:0007669"/>
    <property type="project" value="TreeGrafter"/>
</dbReference>
<feature type="compositionally biased region" description="Acidic residues" evidence="2">
    <location>
        <begin position="119"/>
        <end position="134"/>
    </location>
</feature>
<dbReference type="Pfam" id="PF05327">
    <property type="entry name" value="RRN3"/>
    <property type="match status" value="1"/>
</dbReference>
<dbReference type="GO" id="GO:0001181">
    <property type="term" value="F:RNA polymerase I general transcription initiation factor activity"/>
    <property type="evidence" value="ECO:0007669"/>
    <property type="project" value="InterPro"/>
</dbReference>
<feature type="compositionally biased region" description="Acidic residues" evidence="2">
    <location>
        <begin position="452"/>
        <end position="487"/>
    </location>
</feature>
<keyword evidence="3" id="KW-0648">Protein biosynthesis</keyword>
<dbReference type="AlphaFoldDB" id="A0A4P9Y7N6"/>
<comment type="similarity">
    <text evidence="1">Belongs to the RRN3 family.</text>
</comment>
<dbReference type="InterPro" id="IPR007991">
    <property type="entry name" value="RNA_pol_I_trans_ini_fac_RRN3"/>
</dbReference>
<keyword evidence="4" id="KW-1185">Reference proteome</keyword>
<dbReference type="Proteomes" id="UP000267251">
    <property type="component" value="Unassembled WGS sequence"/>
</dbReference>
<organism evidence="3 4">
    <name type="scientific">Piptocephalis cylindrospora</name>
    <dbReference type="NCBI Taxonomy" id="1907219"/>
    <lineage>
        <taxon>Eukaryota</taxon>
        <taxon>Fungi</taxon>
        <taxon>Fungi incertae sedis</taxon>
        <taxon>Zoopagomycota</taxon>
        <taxon>Zoopagomycotina</taxon>
        <taxon>Zoopagomycetes</taxon>
        <taxon>Zoopagales</taxon>
        <taxon>Piptocephalidaceae</taxon>
        <taxon>Piptocephalis</taxon>
    </lineage>
</organism>
<keyword evidence="3" id="KW-0396">Initiation factor</keyword>
<dbReference type="GO" id="GO:0001042">
    <property type="term" value="F:RNA polymerase I core binding"/>
    <property type="evidence" value="ECO:0007669"/>
    <property type="project" value="TreeGrafter"/>
</dbReference>
<dbReference type="PANTHER" id="PTHR12790">
    <property type="entry name" value="TRANSCRIPTION INITIATION FACTOR IA RRN3"/>
    <property type="match status" value="1"/>
</dbReference>
<dbReference type="OrthoDB" id="26970at2759"/>
<dbReference type="GO" id="GO:0006361">
    <property type="term" value="P:transcription initiation at RNA polymerase I promoter"/>
    <property type="evidence" value="ECO:0007669"/>
    <property type="project" value="InterPro"/>
</dbReference>
<dbReference type="GO" id="GO:0003743">
    <property type="term" value="F:translation initiation factor activity"/>
    <property type="evidence" value="ECO:0007669"/>
    <property type="project" value="UniProtKB-KW"/>
</dbReference>
<evidence type="ECO:0000313" key="3">
    <source>
        <dbReference type="EMBL" id="RKP15025.1"/>
    </source>
</evidence>
<protein>
    <submittedName>
        <fullName evidence="3">RNA polymerase I-specific transcription initiation factor RRN3</fullName>
    </submittedName>
</protein>